<organism evidence="2 3">
    <name type="scientific">Reyranella aquatilis</name>
    <dbReference type="NCBI Taxonomy" id="2035356"/>
    <lineage>
        <taxon>Bacteria</taxon>
        <taxon>Pseudomonadati</taxon>
        <taxon>Pseudomonadota</taxon>
        <taxon>Alphaproteobacteria</taxon>
        <taxon>Hyphomicrobiales</taxon>
        <taxon>Reyranellaceae</taxon>
        <taxon>Reyranella</taxon>
    </lineage>
</organism>
<evidence type="ECO:0000256" key="1">
    <source>
        <dbReference type="SAM" id="Phobius"/>
    </source>
</evidence>
<gene>
    <name evidence="2" type="ORF">LJ725_07155</name>
</gene>
<name>A0ABS8KRQ3_9HYPH</name>
<dbReference type="Proteomes" id="UP001198862">
    <property type="component" value="Unassembled WGS sequence"/>
</dbReference>
<reference evidence="2 3" key="1">
    <citation type="submission" date="2021-11" db="EMBL/GenBank/DDBJ databases">
        <authorList>
            <person name="Lee D.-H."/>
            <person name="Kim S.-B."/>
        </authorList>
    </citation>
    <scope>NUCLEOTIDE SEQUENCE [LARGE SCALE GENOMIC DNA]</scope>
    <source>
        <strain evidence="2 3">KCTC 52223</strain>
    </source>
</reference>
<dbReference type="EMBL" id="JAJISD010000002">
    <property type="protein sequence ID" value="MCC8428734.1"/>
    <property type="molecule type" value="Genomic_DNA"/>
</dbReference>
<keyword evidence="3" id="KW-1185">Reference proteome</keyword>
<protein>
    <submittedName>
        <fullName evidence="2">Uncharacterized protein</fullName>
    </submittedName>
</protein>
<accession>A0ABS8KRQ3</accession>
<keyword evidence="1" id="KW-0812">Transmembrane</keyword>
<proteinExistence type="predicted"/>
<evidence type="ECO:0000313" key="3">
    <source>
        <dbReference type="Proteomes" id="UP001198862"/>
    </source>
</evidence>
<feature type="transmembrane region" description="Helical" evidence="1">
    <location>
        <begin position="59"/>
        <end position="84"/>
    </location>
</feature>
<keyword evidence="1" id="KW-0472">Membrane</keyword>
<keyword evidence="1" id="KW-1133">Transmembrane helix</keyword>
<sequence>MKTGEPISLKAVLDPKSPTIEMVASPAAPLDPGATTDGFSFATHTTGGNRRRLSFCFKVVALIFLGWTALGLLAQAAAIISSLLQT</sequence>
<evidence type="ECO:0000313" key="2">
    <source>
        <dbReference type="EMBL" id="MCC8428734.1"/>
    </source>
</evidence>
<dbReference type="RefSeq" id="WP_230549943.1">
    <property type="nucleotide sequence ID" value="NZ_JAJISD010000002.1"/>
</dbReference>
<comment type="caution">
    <text evidence="2">The sequence shown here is derived from an EMBL/GenBank/DDBJ whole genome shotgun (WGS) entry which is preliminary data.</text>
</comment>